<dbReference type="InterPro" id="IPR011054">
    <property type="entry name" value="Rudment_hybrid_motif"/>
</dbReference>
<dbReference type="SMART" id="SM01209">
    <property type="entry name" value="GARS_A"/>
    <property type="match status" value="1"/>
</dbReference>
<evidence type="ECO:0000313" key="15">
    <source>
        <dbReference type="EMBL" id="QUV94255.1"/>
    </source>
</evidence>
<dbReference type="InterPro" id="IPR016185">
    <property type="entry name" value="PreATP-grasp_dom_sf"/>
</dbReference>
<keyword evidence="7 12" id="KW-0658">Purine biosynthesis</keyword>
<organism evidence="15 16">
    <name type="scientific">Chloracidobacterium sp. N</name>
    <dbReference type="NCBI Taxonomy" id="2821540"/>
    <lineage>
        <taxon>Bacteria</taxon>
        <taxon>Pseudomonadati</taxon>
        <taxon>Acidobacteriota</taxon>
        <taxon>Terriglobia</taxon>
        <taxon>Terriglobales</taxon>
        <taxon>Acidobacteriaceae</taxon>
        <taxon>Chloracidobacterium</taxon>
        <taxon>Chloracidobacterium aggregatum</taxon>
    </lineage>
</organism>
<dbReference type="InterPro" id="IPR020559">
    <property type="entry name" value="PRibGlycinamide_synth_CS"/>
</dbReference>
<dbReference type="PROSITE" id="PS00184">
    <property type="entry name" value="GARS"/>
    <property type="match status" value="1"/>
</dbReference>
<evidence type="ECO:0000256" key="7">
    <source>
        <dbReference type="ARBA" id="ARBA00022755"/>
    </source>
</evidence>
<evidence type="ECO:0000313" key="16">
    <source>
        <dbReference type="Proteomes" id="UP000677668"/>
    </source>
</evidence>
<evidence type="ECO:0000259" key="14">
    <source>
        <dbReference type="PROSITE" id="PS50975"/>
    </source>
</evidence>
<protein>
    <recommendedName>
        <fullName evidence="4 12">Phosphoribosylamine--glycine ligase</fullName>
        <ecNumber evidence="4 12">6.3.4.13</ecNumber>
    </recommendedName>
    <alternativeName>
        <fullName evidence="12">GARS</fullName>
    </alternativeName>
    <alternativeName>
        <fullName evidence="10 12">Glycinamide ribonucleotide synthetase</fullName>
    </alternativeName>
    <alternativeName>
        <fullName evidence="11 12">Phosphoribosylglycinamide synthetase</fullName>
    </alternativeName>
</protein>
<comment type="pathway">
    <text evidence="3 12">Purine metabolism; IMP biosynthesis via de novo pathway; N(1)-(5-phospho-D-ribosyl)glycinamide from 5-phospho-alpha-D-ribose 1-diphosphate: step 2/2.</text>
</comment>
<evidence type="ECO:0000256" key="12">
    <source>
        <dbReference type="HAMAP-Rule" id="MF_00138"/>
    </source>
</evidence>
<dbReference type="Gene3D" id="3.90.600.10">
    <property type="entry name" value="Phosphoribosylglycinamide synthetase, C-terminal domain"/>
    <property type="match status" value="1"/>
</dbReference>
<evidence type="ECO:0000256" key="3">
    <source>
        <dbReference type="ARBA" id="ARBA00005174"/>
    </source>
</evidence>
<dbReference type="Proteomes" id="UP000677668">
    <property type="component" value="Chromosome 1"/>
</dbReference>
<evidence type="ECO:0000256" key="9">
    <source>
        <dbReference type="ARBA" id="ARBA00038345"/>
    </source>
</evidence>
<sequence>MKVLVLGGGGRESAMVWKILQAARVEKVYCVPGNAGIARMAECLDLDLKKPDKLAAVAKDLGIHLTVCGPEQPLVMGVADAFTRLGLRFVGPSRAAACLEGSKVFAKEFMSRHHIPTATFAVCETVEEAEDIFDSNLLDGFPVVVKADGLAAGKGVFIVPDREQALEVIRGLLIERRLGEAGRRIVLEECLSGVETSFLVFTDGKAMLPLVPARDYKRLGDGDTGPNTGGMGAYSSPDMLEPGLQRKILRHIVQPTLTGLQSEGTTFKGVLYVGLMLTEQGPKVLEYNVRLGDPEAQVILPRLKTPFIDVLTAIADGTLEGLELNWSDESAVCVVLAADGYPEAPVCGHPITGLEKAELHPGVLLFHAGTKRDEAGQLITSGGRVIGVTALGDTLAQARQRAYAAAAEIEFAGKQYRKDIASPLPTP</sequence>
<gene>
    <name evidence="12 15" type="primary">purD</name>
    <name evidence="15" type="ORF">J8C05_02035</name>
</gene>
<dbReference type="GO" id="GO:0004637">
    <property type="term" value="F:phosphoribosylamine-glycine ligase activity"/>
    <property type="evidence" value="ECO:0007669"/>
    <property type="project" value="UniProtKB-EC"/>
</dbReference>
<evidence type="ECO:0000256" key="6">
    <source>
        <dbReference type="ARBA" id="ARBA00022741"/>
    </source>
</evidence>
<dbReference type="Pfam" id="PF02844">
    <property type="entry name" value="GARS_N"/>
    <property type="match status" value="1"/>
</dbReference>
<comment type="cofactor">
    <cofactor evidence="1">
        <name>Mn(2+)</name>
        <dbReference type="ChEBI" id="CHEBI:29035"/>
    </cofactor>
</comment>
<evidence type="ECO:0000256" key="1">
    <source>
        <dbReference type="ARBA" id="ARBA00001936"/>
    </source>
</evidence>
<dbReference type="PANTHER" id="PTHR43472:SF1">
    <property type="entry name" value="PHOSPHORIBOSYLAMINE--GLYCINE LIGASE, CHLOROPLASTIC"/>
    <property type="match status" value="1"/>
</dbReference>
<keyword evidence="16" id="KW-1185">Reference proteome</keyword>
<evidence type="ECO:0000256" key="4">
    <source>
        <dbReference type="ARBA" id="ARBA00013255"/>
    </source>
</evidence>
<dbReference type="InterPro" id="IPR020561">
    <property type="entry name" value="PRibGlycinamid_synth_ATP-grasp"/>
</dbReference>
<dbReference type="InterPro" id="IPR011761">
    <property type="entry name" value="ATP-grasp"/>
</dbReference>
<dbReference type="InterPro" id="IPR020562">
    <property type="entry name" value="PRibGlycinamide_synth_N"/>
</dbReference>
<dbReference type="PANTHER" id="PTHR43472">
    <property type="entry name" value="PHOSPHORIBOSYLAMINE--GLYCINE LIGASE"/>
    <property type="match status" value="1"/>
</dbReference>
<dbReference type="EMBL" id="CP072642">
    <property type="protein sequence ID" value="QUV94255.1"/>
    <property type="molecule type" value="Genomic_DNA"/>
</dbReference>
<comment type="cofactor">
    <cofactor evidence="2">
        <name>Mg(2+)</name>
        <dbReference type="ChEBI" id="CHEBI:18420"/>
    </cofactor>
</comment>
<dbReference type="Gene3D" id="3.30.1490.20">
    <property type="entry name" value="ATP-grasp fold, A domain"/>
    <property type="match status" value="1"/>
</dbReference>
<dbReference type="NCBIfam" id="TIGR00877">
    <property type="entry name" value="purD"/>
    <property type="match status" value="1"/>
</dbReference>
<evidence type="ECO:0000256" key="13">
    <source>
        <dbReference type="PROSITE-ProRule" id="PRU00409"/>
    </source>
</evidence>
<dbReference type="InterPro" id="IPR020560">
    <property type="entry name" value="PRibGlycinamide_synth_C-dom"/>
</dbReference>
<dbReference type="PROSITE" id="PS50975">
    <property type="entry name" value="ATP_GRASP"/>
    <property type="match status" value="1"/>
</dbReference>
<dbReference type="HAMAP" id="MF_00138">
    <property type="entry name" value="GARS"/>
    <property type="match status" value="1"/>
</dbReference>
<evidence type="ECO:0000256" key="8">
    <source>
        <dbReference type="ARBA" id="ARBA00022840"/>
    </source>
</evidence>
<dbReference type="Gene3D" id="3.40.50.20">
    <property type="match status" value="1"/>
</dbReference>
<dbReference type="InterPro" id="IPR013815">
    <property type="entry name" value="ATP_grasp_subdomain_1"/>
</dbReference>
<evidence type="ECO:0000256" key="11">
    <source>
        <dbReference type="ARBA" id="ARBA00042864"/>
    </source>
</evidence>
<dbReference type="SUPFAM" id="SSF56059">
    <property type="entry name" value="Glutathione synthetase ATP-binding domain-like"/>
    <property type="match status" value="1"/>
</dbReference>
<reference evidence="15 16" key="1">
    <citation type="submission" date="2021-03" db="EMBL/GenBank/DDBJ databases">
        <title>Genomic and phenotypic characterization of Chloracidobacterium isolates provides evidence for multiple species.</title>
        <authorList>
            <person name="Saini M.K."/>
            <person name="Costas A.M.G."/>
            <person name="Tank M."/>
            <person name="Bryant D.A."/>
        </authorList>
    </citation>
    <scope>NUCLEOTIDE SEQUENCE [LARGE SCALE GENOMIC DNA]</scope>
    <source>
        <strain evidence="15 16">N</strain>
    </source>
</reference>
<dbReference type="SUPFAM" id="SSF52440">
    <property type="entry name" value="PreATP-grasp domain"/>
    <property type="match status" value="1"/>
</dbReference>
<evidence type="ECO:0000256" key="5">
    <source>
        <dbReference type="ARBA" id="ARBA00022598"/>
    </source>
</evidence>
<comment type="similarity">
    <text evidence="9 12">Belongs to the GARS family.</text>
</comment>
<dbReference type="Gene3D" id="3.30.470.20">
    <property type="entry name" value="ATP-grasp fold, B domain"/>
    <property type="match status" value="1"/>
</dbReference>
<comment type="catalytic activity">
    <reaction evidence="12">
        <text>5-phospho-beta-D-ribosylamine + glycine + ATP = N(1)-(5-phospho-beta-D-ribosyl)glycinamide + ADP + phosphate + H(+)</text>
        <dbReference type="Rhea" id="RHEA:17453"/>
        <dbReference type="ChEBI" id="CHEBI:15378"/>
        <dbReference type="ChEBI" id="CHEBI:30616"/>
        <dbReference type="ChEBI" id="CHEBI:43474"/>
        <dbReference type="ChEBI" id="CHEBI:57305"/>
        <dbReference type="ChEBI" id="CHEBI:58681"/>
        <dbReference type="ChEBI" id="CHEBI:143788"/>
        <dbReference type="ChEBI" id="CHEBI:456216"/>
        <dbReference type="EC" id="6.3.4.13"/>
    </reaction>
</comment>
<keyword evidence="5 12" id="KW-0436">Ligase</keyword>
<feature type="domain" description="ATP-grasp" evidence="14">
    <location>
        <begin position="107"/>
        <end position="316"/>
    </location>
</feature>
<dbReference type="InterPro" id="IPR000115">
    <property type="entry name" value="PRibGlycinamide_synth"/>
</dbReference>
<dbReference type="Pfam" id="PF01071">
    <property type="entry name" value="GARS_A"/>
    <property type="match status" value="1"/>
</dbReference>
<dbReference type="SMART" id="SM01210">
    <property type="entry name" value="GARS_C"/>
    <property type="match status" value="1"/>
</dbReference>
<dbReference type="SUPFAM" id="SSF51246">
    <property type="entry name" value="Rudiment single hybrid motif"/>
    <property type="match status" value="1"/>
</dbReference>
<dbReference type="EC" id="6.3.4.13" evidence="4 12"/>
<evidence type="ECO:0000256" key="2">
    <source>
        <dbReference type="ARBA" id="ARBA00001946"/>
    </source>
</evidence>
<dbReference type="RefSeq" id="WP_211422559.1">
    <property type="nucleotide sequence ID" value="NZ_CP072642.1"/>
</dbReference>
<evidence type="ECO:0000256" key="10">
    <source>
        <dbReference type="ARBA" id="ARBA00042242"/>
    </source>
</evidence>
<dbReference type="InterPro" id="IPR037123">
    <property type="entry name" value="PRibGlycinamide_synth_C_sf"/>
</dbReference>
<keyword evidence="6 13" id="KW-0547">Nucleotide-binding</keyword>
<keyword evidence="8 13" id="KW-0067">ATP-binding</keyword>
<name>A0ABX8AZX2_9BACT</name>
<dbReference type="Pfam" id="PF02843">
    <property type="entry name" value="GARS_C"/>
    <property type="match status" value="1"/>
</dbReference>
<accession>A0ABX8AZX2</accession>
<proteinExistence type="inferred from homology"/>